<dbReference type="SUPFAM" id="SSF52540">
    <property type="entry name" value="P-loop containing nucleoside triphosphate hydrolases"/>
    <property type="match status" value="1"/>
</dbReference>
<evidence type="ECO:0000313" key="1">
    <source>
        <dbReference type="EMBL" id="KAJ7222549.1"/>
    </source>
</evidence>
<reference evidence="1" key="1">
    <citation type="submission" date="2023-03" db="EMBL/GenBank/DDBJ databases">
        <title>Massive genome expansion in bonnet fungi (Mycena s.s.) driven by repeated elements and novel gene families across ecological guilds.</title>
        <authorList>
            <consortium name="Lawrence Berkeley National Laboratory"/>
            <person name="Harder C.B."/>
            <person name="Miyauchi S."/>
            <person name="Viragh M."/>
            <person name="Kuo A."/>
            <person name="Thoen E."/>
            <person name="Andreopoulos B."/>
            <person name="Lu D."/>
            <person name="Skrede I."/>
            <person name="Drula E."/>
            <person name="Henrissat B."/>
            <person name="Morin E."/>
            <person name="Kohler A."/>
            <person name="Barry K."/>
            <person name="LaButti K."/>
            <person name="Morin E."/>
            <person name="Salamov A."/>
            <person name="Lipzen A."/>
            <person name="Mereny Z."/>
            <person name="Hegedus B."/>
            <person name="Baldrian P."/>
            <person name="Stursova M."/>
            <person name="Weitz H."/>
            <person name="Taylor A."/>
            <person name="Grigoriev I.V."/>
            <person name="Nagy L.G."/>
            <person name="Martin F."/>
            <person name="Kauserud H."/>
        </authorList>
    </citation>
    <scope>NUCLEOTIDE SEQUENCE</scope>
    <source>
        <strain evidence="1">9144</strain>
    </source>
</reference>
<protein>
    <submittedName>
        <fullName evidence="1">Uncharacterized protein</fullName>
    </submittedName>
</protein>
<dbReference type="Gene3D" id="3.40.50.300">
    <property type="entry name" value="P-loop containing nucleotide triphosphate hydrolases"/>
    <property type="match status" value="1"/>
</dbReference>
<evidence type="ECO:0000313" key="2">
    <source>
        <dbReference type="Proteomes" id="UP001219525"/>
    </source>
</evidence>
<name>A0AAD7E0G4_9AGAR</name>
<dbReference type="Proteomes" id="UP001219525">
    <property type="component" value="Unassembled WGS sequence"/>
</dbReference>
<comment type="caution">
    <text evidence="1">The sequence shown here is derived from an EMBL/GenBank/DDBJ whole genome shotgun (WGS) entry which is preliminary data.</text>
</comment>
<accession>A0AAD7E0G4</accession>
<dbReference type="InterPro" id="IPR027417">
    <property type="entry name" value="P-loop_NTPase"/>
</dbReference>
<keyword evidence="2" id="KW-1185">Reference proteome</keyword>
<dbReference type="EMBL" id="JARJCW010000007">
    <property type="protein sequence ID" value="KAJ7222549.1"/>
    <property type="molecule type" value="Genomic_DNA"/>
</dbReference>
<sequence length="369" mass="41120">MALISLYTTAPSLSQANTVLDTHVNILPFSPDLVRVNCASQQLSPAHLPTAPIVSSGEIQSSPFTEALAARAAKVAEYLAAGKLVVVKNGSRAWRAPSNTSLDNQSKEIHIVIINSHWESAETSKDINDRSISSDMLESWPSRFVIDATAKTVIETQDVVRSIIREHLSSRPIGLSGDMMFKPYLHRQRLRVVVALGGLSECGKSSMGGYIDTQFGQQGRREKFAYLFDNATKQLGFNIYTLPDSVQAHILIQQIEDYSKAHFWVSILSLESLHRFGSIHEVKRILGPLLQIVYVDVSERERISRQISRVGETLAEAKIQELKDKDVVKRERGAERVKDIADFILDNNGPLPEAFCALKQFIDEKLKPK</sequence>
<proteinExistence type="predicted"/>
<dbReference type="AlphaFoldDB" id="A0AAD7E0G4"/>
<gene>
    <name evidence="1" type="ORF">GGX14DRAFT_664158</name>
</gene>
<organism evidence="1 2">
    <name type="scientific">Mycena pura</name>
    <dbReference type="NCBI Taxonomy" id="153505"/>
    <lineage>
        <taxon>Eukaryota</taxon>
        <taxon>Fungi</taxon>
        <taxon>Dikarya</taxon>
        <taxon>Basidiomycota</taxon>
        <taxon>Agaricomycotina</taxon>
        <taxon>Agaricomycetes</taxon>
        <taxon>Agaricomycetidae</taxon>
        <taxon>Agaricales</taxon>
        <taxon>Marasmiineae</taxon>
        <taxon>Mycenaceae</taxon>
        <taxon>Mycena</taxon>
    </lineage>
</organism>